<dbReference type="Gene3D" id="3.40.1010.10">
    <property type="entry name" value="Cobalt-precorrin-4 Transmethylase, Domain 1"/>
    <property type="match status" value="1"/>
</dbReference>
<dbReference type="PIRSF" id="PIRSF005917">
    <property type="entry name" value="MTase_YraL"/>
    <property type="match status" value="1"/>
</dbReference>
<dbReference type="InterPro" id="IPR014776">
    <property type="entry name" value="4pyrrole_Mease_sub2"/>
</dbReference>
<name>A0AA48KTB6_9ALTE</name>
<dbReference type="FunFam" id="3.40.1010.10:FF:000002">
    <property type="entry name" value="Ribosomal RNA small subunit methyltransferase I"/>
    <property type="match status" value="1"/>
</dbReference>
<dbReference type="InterPro" id="IPR053910">
    <property type="entry name" value="RsmI_HTH"/>
</dbReference>
<dbReference type="FunFam" id="3.30.950.10:FF:000002">
    <property type="entry name" value="Ribosomal RNA small subunit methyltransferase I"/>
    <property type="match status" value="1"/>
</dbReference>
<gene>
    <name evidence="6 9" type="primary">rsmI</name>
    <name evidence="9" type="ORF">MACH26_07460</name>
</gene>
<keyword evidence="3 6" id="KW-0489">Methyltransferase</keyword>
<dbReference type="PROSITE" id="PS01296">
    <property type="entry name" value="RSMI"/>
    <property type="match status" value="1"/>
</dbReference>
<dbReference type="Pfam" id="PF23016">
    <property type="entry name" value="RsmI_C"/>
    <property type="match status" value="1"/>
</dbReference>
<evidence type="ECO:0000259" key="8">
    <source>
        <dbReference type="Pfam" id="PF23016"/>
    </source>
</evidence>
<dbReference type="SUPFAM" id="SSF53790">
    <property type="entry name" value="Tetrapyrrole methylase"/>
    <property type="match status" value="1"/>
</dbReference>
<dbReference type="Proteomes" id="UP001333710">
    <property type="component" value="Chromosome"/>
</dbReference>
<keyword evidence="5 6" id="KW-0949">S-adenosyl-L-methionine</keyword>
<reference evidence="9" key="1">
    <citation type="submission" date="2023-01" db="EMBL/GenBank/DDBJ databases">
        <title>Complete genome sequence of Planctobacterium marinum strain Dej080120_11.</title>
        <authorList>
            <person name="Ueki S."/>
            <person name="Maruyama F."/>
        </authorList>
    </citation>
    <scope>NUCLEOTIDE SEQUENCE</scope>
    <source>
        <strain evidence="9">Dej080120_11</strain>
    </source>
</reference>
<evidence type="ECO:0000259" key="7">
    <source>
        <dbReference type="Pfam" id="PF00590"/>
    </source>
</evidence>
<feature type="domain" description="RsmI HTH" evidence="8">
    <location>
        <begin position="247"/>
        <end position="290"/>
    </location>
</feature>
<sequence>MRYLALQHQTSAMAKTGQLFIVATPIGNLSDITHRAIEVLNTVDIIAAEDTRHSGRLLQHYGINTRLIALHEHNETQKKAWVIEQLKTGLDIALISDAGTPLISDPGFPLVNSCRESGLVVTPVPGACAVVAALCASGLPTDAFQFCGFLPVKTLAKENALNAIQDTRKTSIFYEAPRRIRDTLATIARCLQAERQIVVAKELTKSFEQFFKGTAQQALQWLDEEPQREKGEFVLLIGPAEQNDSGIPPEAVKLLSSLTPLMPGKKAAALVAEHYQLKKNELYKLTLDLKSD</sequence>
<dbReference type="InterPro" id="IPR018063">
    <property type="entry name" value="SAM_MeTrfase_RsmI_CS"/>
</dbReference>
<dbReference type="Gene3D" id="3.30.950.10">
    <property type="entry name" value="Methyltransferase, Cobalt-precorrin-4 Transmethylase, Domain 2"/>
    <property type="match status" value="1"/>
</dbReference>
<keyword evidence="10" id="KW-1185">Reference proteome</keyword>
<comment type="function">
    <text evidence="6">Catalyzes the 2'-O-methylation of the ribose of cytidine 1402 (C1402) in 16S rRNA.</text>
</comment>
<dbReference type="NCBIfam" id="TIGR00096">
    <property type="entry name" value="16S rRNA (cytidine(1402)-2'-O)-methyltransferase"/>
    <property type="match status" value="1"/>
</dbReference>
<protein>
    <recommendedName>
        <fullName evidence="6">Ribosomal RNA small subunit methyltransferase I</fullName>
        <ecNumber evidence="6">2.1.1.198</ecNumber>
    </recommendedName>
    <alternativeName>
        <fullName evidence="6">16S rRNA 2'-O-ribose C1402 methyltransferase</fullName>
    </alternativeName>
    <alternativeName>
        <fullName evidence="6">rRNA (cytidine-2'-O-)-methyltransferase RsmI</fullName>
    </alternativeName>
</protein>
<evidence type="ECO:0000256" key="4">
    <source>
        <dbReference type="ARBA" id="ARBA00022679"/>
    </source>
</evidence>
<dbReference type="PANTHER" id="PTHR46111:SF1">
    <property type="entry name" value="RIBOSOMAL RNA SMALL SUBUNIT METHYLTRANSFERASE I"/>
    <property type="match status" value="1"/>
</dbReference>
<dbReference type="AlphaFoldDB" id="A0AA48KTB6"/>
<accession>A0AA48KTB6</accession>
<evidence type="ECO:0000313" key="10">
    <source>
        <dbReference type="Proteomes" id="UP001333710"/>
    </source>
</evidence>
<dbReference type="GO" id="GO:0070677">
    <property type="term" value="F:rRNA (cytosine-2'-O-)-methyltransferase activity"/>
    <property type="evidence" value="ECO:0007669"/>
    <property type="project" value="UniProtKB-UniRule"/>
</dbReference>
<dbReference type="EC" id="2.1.1.198" evidence="6"/>
<feature type="domain" description="Tetrapyrrole methylase" evidence="7">
    <location>
        <begin position="19"/>
        <end position="217"/>
    </location>
</feature>
<dbReference type="CDD" id="cd11648">
    <property type="entry name" value="RsmI"/>
    <property type="match status" value="1"/>
</dbReference>
<dbReference type="InterPro" id="IPR014777">
    <property type="entry name" value="4pyrrole_Mease_sub1"/>
</dbReference>
<comment type="catalytic activity">
    <reaction evidence="6">
        <text>cytidine(1402) in 16S rRNA + S-adenosyl-L-methionine = 2'-O-methylcytidine(1402) in 16S rRNA + S-adenosyl-L-homocysteine + H(+)</text>
        <dbReference type="Rhea" id="RHEA:42924"/>
        <dbReference type="Rhea" id="RHEA-COMP:10285"/>
        <dbReference type="Rhea" id="RHEA-COMP:10286"/>
        <dbReference type="ChEBI" id="CHEBI:15378"/>
        <dbReference type="ChEBI" id="CHEBI:57856"/>
        <dbReference type="ChEBI" id="CHEBI:59789"/>
        <dbReference type="ChEBI" id="CHEBI:74495"/>
        <dbReference type="ChEBI" id="CHEBI:82748"/>
        <dbReference type="EC" id="2.1.1.198"/>
    </reaction>
</comment>
<comment type="similarity">
    <text evidence="6">Belongs to the methyltransferase superfamily. RsmI family.</text>
</comment>
<dbReference type="KEGG" id="pmaw:MACH26_07460"/>
<evidence type="ECO:0000256" key="1">
    <source>
        <dbReference type="ARBA" id="ARBA00022490"/>
    </source>
</evidence>
<evidence type="ECO:0000256" key="3">
    <source>
        <dbReference type="ARBA" id="ARBA00022603"/>
    </source>
</evidence>
<proteinExistence type="inferred from homology"/>
<evidence type="ECO:0000256" key="6">
    <source>
        <dbReference type="HAMAP-Rule" id="MF_01877"/>
    </source>
</evidence>
<dbReference type="Pfam" id="PF00590">
    <property type="entry name" value="TP_methylase"/>
    <property type="match status" value="1"/>
</dbReference>
<evidence type="ECO:0000313" key="9">
    <source>
        <dbReference type="EMBL" id="BDX05225.1"/>
    </source>
</evidence>
<dbReference type="EMBL" id="AP027272">
    <property type="protein sequence ID" value="BDX05225.1"/>
    <property type="molecule type" value="Genomic_DNA"/>
</dbReference>
<dbReference type="InterPro" id="IPR000878">
    <property type="entry name" value="4pyrrol_Mease"/>
</dbReference>
<dbReference type="PANTHER" id="PTHR46111">
    <property type="entry name" value="RIBOSOMAL RNA SMALL SUBUNIT METHYLTRANSFERASE I"/>
    <property type="match status" value="1"/>
</dbReference>
<dbReference type="InterPro" id="IPR035996">
    <property type="entry name" value="4pyrrol_Methylase_sf"/>
</dbReference>
<comment type="subcellular location">
    <subcellularLocation>
        <location evidence="6">Cytoplasm</location>
    </subcellularLocation>
</comment>
<organism evidence="9 10">
    <name type="scientific">Planctobacterium marinum</name>
    <dbReference type="NCBI Taxonomy" id="1631968"/>
    <lineage>
        <taxon>Bacteria</taxon>
        <taxon>Pseudomonadati</taxon>
        <taxon>Pseudomonadota</taxon>
        <taxon>Gammaproteobacteria</taxon>
        <taxon>Alteromonadales</taxon>
        <taxon>Alteromonadaceae</taxon>
        <taxon>Planctobacterium</taxon>
    </lineage>
</organism>
<keyword evidence="4 6" id="KW-0808">Transferase</keyword>
<dbReference type="GO" id="GO:0005737">
    <property type="term" value="C:cytoplasm"/>
    <property type="evidence" value="ECO:0007669"/>
    <property type="project" value="UniProtKB-SubCell"/>
</dbReference>
<dbReference type="InterPro" id="IPR008189">
    <property type="entry name" value="rRNA_ssu_MeTfrase_I"/>
</dbReference>
<evidence type="ECO:0000256" key="2">
    <source>
        <dbReference type="ARBA" id="ARBA00022552"/>
    </source>
</evidence>
<keyword evidence="1 6" id="KW-0963">Cytoplasm</keyword>
<evidence type="ECO:0000256" key="5">
    <source>
        <dbReference type="ARBA" id="ARBA00022691"/>
    </source>
</evidence>
<keyword evidence="2 6" id="KW-0698">rRNA processing</keyword>
<dbReference type="HAMAP" id="MF_01877">
    <property type="entry name" value="16SrRNA_methyltr_I"/>
    <property type="match status" value="1"/>
</dbReference>